<name>A0A6A5XGU8_9PLEO</name>
<feature type="region of interest" description="Disordered" evidence="1">
    <location>
        <begin position="312"/>
        <end position="332"/>
    </location>
</feature>
<dbReference type="EMBL" id="ML978073">
    <property type="protein sequence ID" value="KAF2012312.1"/>
    <property type="molecule type" value="Genomic_DNA"/>
</dbReference>
<keyword evidence="3" id="KW-1185">Reference proteome</keyword>
<feature type="region of interest" description="Disordered" evidence="1">
    <location>
        <begin position="360"/>
        <end position="454"/>
    </location>
</feature>
<sequence length="454" mass="50612">MSTNTDETCLKLDLDDGIDSPNGRTVYRHESNSLGLFDLEEMQDRPPGSIDYYKFYCSKEDCSSEQNHRVALDEITNWFEGIHGGHRLDRGRSPTVGGIRRQRRGRKASLALEGTTNQGQSGLQMSSIEPSSLGTETRGEETQHDPILSRLSCDVRKERHPWEYHWGDSSPLDHESGISSSKRPRLRRRLVHTTASPELTRQDHFAVSSNCKRRGLGGRFAQRLHAIRALRAPRSKDRSLDHERDGKPRVSQASPKRDFFSHYMKKIANTTTKRVDRPCNSIVETESQETSHDLPSEPRSDCVVPEIHQISPTTIDQSSVDQGSTLVGKIDGNTRLAPQHSWTLPHDVPFPQVAASGSVDRTFEDNGYDTVSLGSQDEGQDASSESSRANGGNGGSKGNHHVRRSETIGGGDAIDDDNWSEDSVQKFAKRRSTVSREVAMGPEAARKLHWRLNG</sequence>
<gene>
    <name evidence="2" type="ORF">BU24DRAFT_465862</name>
</gene>
<feature type="compositionally biased region" description="Basic and acidic residues" evidence="1">
    <location>
        <begin position="234"/>
        <end position="248"/>
    </location>
</feature>
<evidence type="ECO:0000256" key="1">
    <source>
        <dbReference type="SAM" id="MobiDB-lite"/>
    </source>
</evidence>
<evidence type="ECO:0000313" key="3">
    <source>
        <dbReference type="Proteomes" id="UP000799778"/>
    </source>
</evidence>
<feature type="compositionally biased region" description="Polar residues" evidence="1">
    <location>
        <begin position="114"/>
        <end position="135"/>
    </location>
</feature>
<accession>A0A6A5XGU8</accession>
<feature type="compositionally biased region" description="Polar residues" evidence="1">
    <location>
        <begin position="312"/>
        <end position="325"/>
    </location>
</feature>
<protein>
    <submittedName>
        <fullName evidence="2">Uncharacterized protein</fullName>
    </submittedName>
</protein>
<evidence type="ECO:0000313" key="2">
    <source>
        <dbReference type="EMBL" id="KAF2012312.1"/>
    </source>
</evidence>
<dbReference type="RefSeq" id="XP_033380651.1">
    <property type="nucleotide sequence ID" value="XM_033532314.1"/>
</dbReference>
<proteinExistence type="predicted"/>
<reference evidence="2" key="1">
    <citation type="journal article" date="2020" name="Stud. Mycol.">
        <title>101 Dothideomycetes genomes: a test case for predicting lifestyles and emergence of pathogens.</title>
        <authorList>
            <person name="Haridas S."/>
            <person name="Albert R."/>
            <person name="Binder M."/>
            <person name="Bloem J."/>
            <person name="Labutti K."/>
            <person name="Salamov A."/>
            <person name="Andreopoulos B."/>
            <person name="Baker S."/>
            <person name="Barry K."/>
            <person name="Bills G."/>
            <person name="Bluhm B."/>
            <person name="Cannon C."/>
            <person name="Castanera R."/>
            <person name="Culley D."/>
            <person name="Daum C."/>
            <person name="Ezra D."/>
            <person name="Gonzalez J."/>
            <person name="Henrissat B."/>
            <person name="Kuo A."/>
            <person name="Liang C."/>
            <person name="Lipzen A."/>
            <person name="Lutzoni F."/>
            <person name="Magnuson J."/>
            <person name="Mondo S."/>
            <person name="Nolan M."/>
            <person name="Ohm R."/>
            <person name="Pangilinan J."/>
            <person name="Park H.-J."/>
            <person name="Ramirez L."/>
            <person name="Alfaro M."/>
            <person name="Sun H."/>
            <person name="Tritt A."/>
            <person name="Yoshinaga Y."/>
            <person name="Zwiers L.-H."/>
            <person name="Turgeon B."/>
            <person name="Goodwin S."/>
            <person name="Spatafora J."/>
            <person name="Crous P."/>
            <person name="Grigoriev I."/>
        </authorList>
    </citation>
    <scope>NUCLEOTIDE SEQUENCE</scope>
    <source>
        <strain evidence="2">CBS 175.79</strain>
    </source>
</reference>
<dbReference type="Proteomes" id="UP000799778">
    <property type="component" value="Unassembled WGS sequence"/>
</dbReference>
<organism evidence="2 3">
    <name type="scientific">Aaosphaeria arxii CBS 175.79</name>
    <dbReference type="NCBI Taxonomy" id="1450172"/>
    <lineage>
        <taxon>Eukaryota</taxon>
        <taxon>Fungi</taxon>
        <taxon>Dikarya</taxon>
        <taxon>Ascomycota</taxon>
        <taxon>Pezizomycotina</taxon>
        <taxon>Dothideomycetes</taxon>
        <taxon>Pleosporomycetidae</taxon>
        <taxon>Pleosporales</taxon>
        <taxon>Pleosporales incertae sedis</taxon>
        <taxon>Aaosphaeria</taxon>
    </lineage>
</organism>
<dbReference type="GeneID" id="54289711"/>
<feature type="region of interest" description="Disordered" evidence="1">
    <location>
        <begin position="230"/>
        <end position="258"/>
    </location>
</feature>
<dbReference type="AlphaFoldDB" id="A0A6A5XGU8"/>
<feature type="region of interest" description="Disordered" evidence="1">
    <location>
        <begin position="89"/>
        <end position="145"/>
    </location>
</feature>